<dbReference type="Proteomes" id="UP000426027">
    <property type="component" value="Chromosome"/>
</dbReference>
<sequence>MKICGLQYNGTWSNTHATEQLQPEMVQLVLVFGDRYLLQQPFIYDALKLRFPIANIAMASTSGEILHDEVQENTVLATAIQFESSSVQCYSTNIAAHADSFHAGKYLRSCFSSEGLQLLFILSDGTLVNGTELVEGLNDTASNDAVLMTGGLAGDGERFKETVTGLNALPVSGNIVVIGFYGHQLEVKGSAFGGWDEFGPLRTVTSSYKNILYEIDGRNALDLYKEYLGPFKAELPASALLFPLSVRVGQMPAVTRTILSIDEENHTMLFAGNIPEGSKVRLMKANFERLMEASESAAASVAVSNKEDNTLAILVSCVGRKMILHKRTYEELHAARKILGHQTFITGFYSYGEISPFQNTPGSCGLQNQTMTITTLCEHSTSNH</sequence>
<gene>
    <name evidence="3" type="ORF">GLV81_10280</name>
</gene>
<dbReference type="InterPro" id="IPR019494">
    <property type="entry name" value="FIST_C"/>
</dbReference>
<protein>
    <submittedName>
        <fullName evidence="3">Histidine kinase</fullName>
    </submittedName>
</protein>
<feature type="domain" description="FIST C-domain" evidence="2">
    <location>
        <begin position="220"/>
        <end position="357"/>
    </location>
</feature>
<dbReference type="PANTHER" id="PTHR40252:SF2">
    <property type="entry name" value="BLR0328 PROTEIN"/>
    <property type="match status" value="1"/>
</dbReference>
<evidence type="ECO:0000313" key="4">
    <source>
        <dbReference type="Proteomes" id="UP000426027"/>
    </source>
</evidence>
<dbReference type="KEGG" id="fls:GLV81_10280"/>
<evidence type="ECO:0000313" key="3">
    <source>
        <dbReference type="EMBL" id="QGW28433.1"/>
    </source>
</evidence>
<organism evidence="3 4">
    <name type="scientific">Phnomibacter ginsenosidimutans</name>
    <dbReference type="NCBI Taxonomy" id="2676868"/>
    <lineage>
        <taxon>Bacteria</taxon>
        <taxon>Pseudomonadati</taxon>
        <taxon>Bacteroidota</taxon>
        <taxon>Chitinophagia</taxon>
        <taxon>Chitinophagales</taxon>
        <taxon>Chitinophagaceae</taxon>
        <taxon>Phnomibacter</taxon>
    </lineage>
</organism>
<name>A0A6I6GA33_9BACT</name>
<dbReference type="GO" id="GO:0016301">
    <property type="term" value="F:kinase activity"/>
    <property type="evidence" value="ECO:0007669"/>
    <property type="project" value="UniProtKB-KW"/>
</dbReference>
<reference evidence="3 4" key="1">
    <citation type="submission" date="2019-11" db="EMBL/GenBank/DDBJ databases">
        <authorList>
            <person name="Im W.T."/>
        </authorList>
    </citation>
    <scope>NUCLEOTIDE SEQUENCE [LARGE SCALE GENOMIC DNA]</scope>
    <source>
        <strain evidence="3 4">SB-02</strain>
    </source>
</reference>
<accession>A0A6I6GA33</accession>
<feature type="domain" description="FIST" evidence="1">
    <location>
        <begin position="25"/>
        <end position="219"/>
    </location>
</feature>
<evidence type="ECO:0000259" key="1">
    <source>
        <dbReference type="SMART" id="SM00897"/>
    </source>
</evidence>
<dbReference type="RefSeq" id="WP_157478789.1">
    <property type="nucleotide sequence ID" value="NZ_CP046566.1"/>
</dbReference>
<dbReference type="PANTHER" id="PTHR40252">
    <property type="entry name" value="BLR0328 PROTEIN"/>
    <property type="match status" value="1"/>
</dbReference>
<keyword evidence="4" id="KW-1185">Reference proteome</keyword>
<dbReference type="Pfam" id="PF10442">
    <property type="entry name" value="FIST_C"/>
    <property type="match status" value="1"/>
</dbReference>
<dbReference type="SMART" id="SM00897">
    <property type="entry name" value="FIST"/>
    <property type="match status" value="1"/>
</dbReference>
<keyword evidence="3" id="KW-0808">Transferase</keyword>
<dbReference type="InterPro" id="IPR013702">
    <property type="entry name" value="FIST_domain_N"/>
</dbReference>
<dbReference type="EMBL" id="CP046566">
    <property type="protein sequence ID" value="QGW28433.1"/>
    <property type="molecule type" value="Genomic_DNA"/>
</dbReference>
<dbReference type="AlphaFoldDB" id="A0A6I6GA33"/>
<dbReference type="Pfam" id="PF08495">
    <property type="entry name" value="FIST"/>
    <property type="match status" value="1"/>
</dbReference>
<proteinExistence type="predicted"/>
<keyword evidence="3" id="KW-0418">Kinase</keyword>
<evidence type="ECO:0000259" key="2">
    <source>
        <dbReference type="SMART" id="SM01204"/>
    </source>
</evidence>
<dbReference type="SMART" id="SM01204">
    <property type="entry name" value="FIST_C"/>
    <property type="match status" value="1"/>
</dbReference>